<evidence type="ECO:0000259" key="4">
    <source>
        <dbReference type="PROSITE" id="PS51118"/>
    </source>
</evidence>
<dbReference type="InterPro" id="IPR002577">
    <property type="entry name" value="HTH_HxlR"/>
</dbReference>
<dbReference type="PROSITE" id="PS51118">
    <property type="entry name" value="HTH_HXLR"/>
    <property type="match status" value="1"/>
</dbReference>
<evidence type="ECO:0000313" key="6">
    <source>
        <dbReference type="Proteomes" id="UP000321222"/>
    </source>
</evidence>
<accession>A0A5B9FRY1</accession>
<evidence type="ECO:0000256" key="1">
    <source>
        <dbReference type="ARBA" id="ARBA00023015"/>
    </source>
</evidence>
<dbReference type="Proteomes" id="UP000321222">
    <property type="component" value="Chromosome"/>
</dbReference>
<dbReference type="GO" id="GO:0003677">
    <property type="term" value="F:DNA binding"/>
    <property type="evidence" value="ECO:0007669"/>
    <property type="project" value="UniProtKB-KW"/>
</dbReference>
<evidence type="ECO:0000256" key="3">
    <source>
        <dbReference type="ARBA" id="ARBA00023163"/>
    </source>
</evidence>
<protein>
    <submittedName>
        <fullName evidence="5">Helix-turn-helix transcriptional regulator</fullName>
    </submittedName>
</protein>
<dbReference type="PANTHER" id="PTHR33204">
    <property type="entry name" value="TRANSCRIPTIONAL REGULATOR, MARR FAMILY"/>
    <property type="match status" value="1"/>
</dbReference>
<evidence type="ECO:0000256" key="2">
    <source>
        <dbReference type="ARBA" id="ARBA00023125"/>
    </source>
</evidence>
<keyword evidence="1" id="KW-0805">Transcription regulation</keyword>
<dbReference type="EMBL" id="CP042831">
    <property type="protein sequence ID" value="QEE48959.1"/>
    <property type="molecule type" value="Genomic_DNA"/>
</dbReference>
<dbReference type="Gene3D" id="1.10.10.10">
    <property type="entry name" value="Winged helix-like DNA-binding domain superfamily/Winged helix DNA-binding domain"/>
    <property type="match status" value="1"/>
</dbReference>
<evidence type="ECO:0000313" key="5">
    <source>
        <dbReference type="EMBL" id="QEE48959.1"/>
    </source>
</evidence>
<keyword evidence="6" id="KW-1185">Reference proteome</keyword>
<reference evidence="5 6" key="1">
    <citation type="submission" date="2019-08" db="EMBL/GenBank/DDBJ databases">
        <title>Flavobacterium alkalisoli sp. nov., isolated from rhizosphere soil of Suaeda salsa.</title>
        <authorList>
            <person name="Sun J.-Q."/>
            <person name="Xu L."/>
        </authorList>
    </citation>
    <scope>NUCLEOTIDE SEQUENCE [LARGE SCALE GENOMIC DNA]</scope>
    <source>
        <strain evidence="5 6">XS-5</strain>
    </source>
</reference>
<dbReference type="RefSeq" id="WP_147582530.1">
    <property type="nucleotide sequence ID" value="NZ_CP042831.1"/>
</dbReference>
<dbReference type="AlphaFoldDB" id="A0A5B9FRY1"/>
<dbReference type="InterPro" id="IPR036390">
    <property type="entry name" value="WH_DNA-bd_sf"/>
</dbReference>
<dbReference type="InterPro" id="IPR036388">
    <property type="entry name" value="WH-like_DNA-bd_sf"/>
</dbReference>
<dbReference type="KEGG" id="fak:FUA48_05005"/>
<keyword evidence="2" id="KW-0238">DNA-binding</keyword>
<gene>
    <name evidence="5" type="ORF">FUA48_05005</name>
</gene>
<sequence length="139" mass="15917">MNQPLYDADVCVMTRFSALVSGKWKPIILYLIENDINRFSLMLAHMPKVSRKVLTDQLKQLEADGLISREELKTKEPKIVVYSLTDKGVSLRKLLGNIIEWSLSFEGETFRELYNDFLNMMPSSAKSLPCMLEEDGVKV</sequence>
<organism evidence="5 6">
    <name type="scientific">Flavobacterium alkalisoli</name>
    <dbReference type="NCBI Taxonomy" id="2602769"/>
    <lineage>
        <taxon>Bacteria</taxon>
        <taxon>Pseudomonadati</taxon>
        <taxon>Bacteroidota</taxon>
        <taxon>Flavobacteriia</taxon>
        <taxon>Flavobacteriales</taxon>
        <taxon>Flavobacteriaceae</taxon>
        <taxon>Flavobacterium</taxon>
    </lineage>
</organism>
<name>A0A5B9FRY1_9FLAO</name>
<keyword evidence="3" id="KW-0804">Transcription</keyword>
<dbReference type="PANTHER" id="PTHR33204:SF29">
    <property type="entry name" value="TRANSCRIPTIONAL REGULATOR"/>
    <property type="match status" value="1"/>
</dbReference>
<proteinExistence type="predicted"/>
<feature type="domain" description="HTH hxlR-type" evidence="4">
    <location>
        <begin position="11"/>
        <end position="110"/>
    </location>
</feature>
<dbReference type="SUPFAM" id="SSF46785">
    <property type="entry name" value="Winged helix' DNA-binding domain"/>
    <property type="match status" value="1"/>
</dbReference>
<dbReference type="OrthoDB" id="9797599at2"/>
<dbReference type="Pfam" id="PF01638">
    <property type="entry name" value="HxlR"/>
    <property type="match status" value="1"/>
</dbReference>